<protein>
    <submittedName>
        <fullName evidence="1">Uncharacterized protein</fullName>
    </submittedName>
</protein>
<organism evidence="1">
    <name type="scientific">marine metagenome</name>
    <dbReference type="NCBI Taxonomy" id="408172"/>
    <lineage>
        <taxon>unclassified sequences</taxon>
        <taxon>metagenomes</taxon>
        <taxon>ecological metagenomes</taxon>
    </lineage>
</organism>
<proteinExistence type="predicted"/>
<dbReference type="AlphaFoldDB" id="A0A381XQF5"/>
<dbReference type="EMBL" id="UINC01015932">
    <property type="protein sequence ID" value="SVA66722.1"/>
    <property type="molecule type" value="Genomic_DNA"/>
</dbReference>
<accession>A0A381XQF5</accession>
<gene>
    <name evidence="1" type="ORF">METZ01_LOCUS119576</name>
</gene>
<feature type="non-terminal residue" evidence="1">
    <location>
        <position position="169"/>
    </location>
</feature>
<reference evidence="1" key="1">
    <citation type="submission" date="2018-05" db="EMBL/GenBank/DDBJ databases">
        <authorList>
            <person name="Lanie J.A."/>
            <person name="Ng W.-L."/>
            <person name="Kazmierczak K.M."/>
            <person name="Andrzejewski T.M."/>
            <person name="Davidsen T.M."/>
            <person name="Wayne K.J."/>
            <person name="Tettelin H."/>
            <person name="Glass J.I."/>
            <person name="Rusch D."/>
            <person name="Podicherti R."/>
            <person name="Tsui H.-C.T."/>
            <person name="Winkler M.E."/>
        </authorList>
    </citation>
    <scope>NUCLEOTIDE SEQUENCE</scope>
</reference>
<name>A0A381XQF5_9ZZZZ</name>
<sequence>MREDNRSNRENLKYQTSCGNIITLTSNTLSHLEAHHNIIDFLPEAISQISFPNKEKGRIRMEIDLVTMVGKSSLLNTEQIDIYTDAYFCMRKGREGASRVVLNEKPQVTSIISIVAEPLGDKRYNLISAWYGNISPREPWDSTLLTEPEAFKESLDFWCHHALVYDPEV</sequence>
<evidence type="ECO:0000313" key="1">
    <source>
        <dbReference type="EMBL" id="SVA66722.1"/>
    </source>
</evidence>